<keyword evidence="1" id="KW-0677">Repeat</keyword>
<dbReference type="GO" id="GO:0009451">
    <property type="term" value="P:RNA modification"/>
    <property type="evidence" value="ECO:0007669"/>
    <property type="project" value="InterPro"/>
</dbReference>
<keyword evidence="4" id="KW-1185">Reference proteome</keyword>
<dbReference type="InterPro" id="IPR046960">
    <property type="entry name" value="PPR_At4g14850-like_plant"/>
</dbReference>
<sequence length="109" mass="12331">MFWKDSVVWNTMISGFGRAGFYREALSLFRNMNAEGLKLDSMTIPSVLSACAEEGDLMNGKEMHGQVVKTIVFNRDVAIGNSLIDMHAKYRYLHYSRASSNFCNQVPRS</sequence>
<dbReference type="InterPro" id="IPR002885">
    <property type="entry name" value="PPR_rpt"/>
</dbReference>
<dbReference type="GO" id="GO:0003723">
    <property type="term" value="F:RNA binding"/>
    <property type="evidence" value="ECO:0007669"/>
    <property type="project" value="InterPro"/>
</dbReference>
<dbReference type="PANTHER" id="PTHR47926">
    <property type="entry name" value="PENTATRICOPEPTIDE REPEAT-CONTAINING PROTEIN"/>
    <property type="match status" value="1"/>
</dbReference>
<proteinExistence type="predicted"/>
<dbReference type="Gene3D" id="1.25.40.10">
    <property type="entry name" value="Tetratricopeptide repeat domain"/>
    <property type="match status" value="1"/>
</dbReference>
<dbReference type="Proteomes" id="UP001064489">
    <property type="component" value="Chromosome 5"/>
</dbReference>
<dbReference type="PANTHER" id="PTHR47926:SF516">
    <property type="entry name" value="SMK1"/>
    <property type="match status" value="1"/>
</dbReference>
<gene>
    <name evidence="3" type="ORF">LWI28_017846</name>
</gene>
<reference evidence="3" key="2">
    <citation type="submission" date="2023-02" db="EMBL/GenBank/DDBJ databases">
        <authorList>
            <person name="Swenson N.G."/>
            <person name="Wegrzyn J.L."/>
            <person name="Mcevoy S.L."/>
        </authorList>
    </citation>
    <scope>NUCLEOTIDE SEQUENCE</scope>
    <source>
        <strain evidence="3">91603</strain>
        <tissue evidence="3">Leaf</tissue>
    </source>
</reference>
<dbReference type="EMBL" id="JAJSOW010000102">
    <property type="protein sequence ID" value="KAI9177663.1"/>
    <property type="molecule type" value="Genomic_DNA"/>
</dbReference>
<protein>
    <recommendedName>
        <fullName evidence="5">Pentatricopeptide repeat-containing protein</fullName>
    </recommendedName>
</protein>
<comment type="caution">
    <text evidence="3">The sequence shown here is derived from an EMBL/GenBank/DDBJ whole genome shotgun (WGS) entry which is preliminary data.</text>
</comment>
<evidence type="ECO:0000313" key="3">
    <source>
        <dbReference type="EMBL" id="KAI9177663.1"/>
    </source>
</evidence>
<dbReference type="InterPro" id="IPR011990">
    <property type="entry name" value="TPR-like_helical_dom_sf"/>
</dbReference>
<dbReference type="AlphaFoldDB" id="A0AAD5IVW7"/>
<organism evidence="3 4">
    <name type="scientific">Acer negundo</name>
    <name type="common">Box elder</name>
    <dbReference type="NCBI Taxonomy" id="4023"/>
    <lineage>
        <taxon>Eukaryota</taxon>
        <taxon>Viridiplantae</taxon>
        <taxon>Streptophyta</taxon>
        <taxon>Embryophyta</taxon>
        <taxon>Tracheophyta</taxon>
        <taxon>Spermatophyta</taxon>
        <taxon>Magnoliopsida</taxon>
        <taxon>eudicotyledons</taxon>
        <taxon>Gunneridae</taxon>
        <taxon>Pentapetalae</taxon>
        <taxon>rosids</taxon>
        <taxon>malvids</taxon>
        <taxon>Sapindales</taxon>
        <taxon>Sapindaceae</taxon>
        <taxon>Hippocastanoideae</taxon>
        <taxon>Acereae</taxon>
        <taxon>Acer</taxon>
    </lineage>
</organism>
<dbReference type="PROSITE" id="PS51375">
    <property type="entry name" value="PPR"/>
    <property type="match status" value="1"/>
</dbReference>
<dbReference type="NCBIfam" id="TIGR00756">
    <property type="entry name" value="PPR"/>
    <property type="match status" value="1"/>
</dbReference>
<reference evidence="3" key="1">
    <citation type="journal article" date="2022" name="Plant J.">
        <title>Strategies of tolerance reflected in two North American maple genomes.</title>
        <authorList>
            <person name="McEvoy S.L."/>
            <person name="Sezen U.U."/>
            <person name="Trouern-Trend A."/>
            <person name="McMahon S.M."/>
            <person name="Schaberg P.G."/>
            <person name="Yang J."/>
            <person name="Wegrzyn J.L."/>
            <person name="Swenson N.G."/>
        </authorList>
    </citation>
    <scope>NUCLEOTIDE SEQUENCE</scope>
    <source>
        <strain evidence="3">91603</strain>
    </source>
</reference>
<evidence type="ECO:0000256" key="2">
    <source>
        <dbReference type="PROSITE-ProRule" id="PRU00708"/>
    </source>
</evidence>
<evidence type="ECO:0008006" key="5">
    <source>
        <dbReference type="Google" id="ProtNLM"/>
    </source>
</evidence>
<dbReference type="Pfam" id="PF13041">
    <property type="entry name" value="PPR_2"/>
    <property type="match status" value="1"/>
</dbReference>
<evidence type="ECO:0000256" key="1">
    <source>
        <dbReference type="ARBA" id="ARBA00022737"/>
    </source>
</evidence>
<feature type="repeat" description="PPR" evidence="2">
    <location>
        <begin position="5"/>
        <end position="39"/>
    </location>
</feature>
<name>A0AAD5IVW7_ACENE</name>
<accession>A0AAD5IVW7</accession>
<evidence type="ECO:0000313" key="4">
    <source>
        <dbReference type="Proteomes" id="UP001064489"/>
    </source>
</evidence>